<dbReference type="InterPro" id="IPR022413">
    <property type="entry name" value="ATP-guanido_PTrfase_N"/>
</dbReference>
<feature type="binding site" evidence="7">
    <location>
        <begin position="298"/>
        <end position="303"/>
    </location>
    <ligand>
        <name>ATP</name>
        <dbReference type="ChEBI" id="CHEBI:30616"/>
    </ligand>
</feature>
<feature type="domain" description="Phosphagen kinase C-terminal" evidence="9">
    <location>
        <begin position="104"/>
        <end position="345"/>
    </location>
</feature>
<dbReference type="InterPro" id="IPR000749">
    <property type="entry name" value="ATP-guanido_PTrfase"/>
</dbReference>
<evidence type="ECO:0000256" key="7">
    <source>
        <dbReference type="PROSITE-ProRule" id="PRU00843"/>
    </source>
</evidence>
<evidence type="ECO:0000256" key="6">
    <source>
        <dbReference type="PROSITE-ProRule" id="PRU00842"/>
    </source>
</evidence>
<reference evidence="11 12" key="1">
    <citation type="submission" date="2025-05" db="UniProtKB">
        <authorList>
            <consortium name="RefSeq"/>
        </authorList>
    </citation>
    <scope>IDENTIFICATION</scope>
</reference>
<dbReference type="RefSeq" id="XP_065657549.1">
    <property type="nucleotide sequence ID" value="XM_065801477.1"/>
</dbReference>
<protein>
    <submittedName>
        <fullName evidence="11 12">Creatine kinase M-type-like isoform X2</fullName>
    </submittedName>
</protein>
<dbReference type="Gene3D" id="1.10.135.10">
    <property type="entry name" value="ATP:guanido phosphotransferase, N-terminal domain"/>
    <property type="match status" value="1"/>
</dbReference>
<evidence type="ECO:0000259" key="8">
    <source>
        <dbReference type="PROSITE" id="PS51509"/>
    </source>
</evidence>
<evidence type="ECO:0000256" key="2">
    <source>
        <dbReference type="ARBA" id="ARBA00022679"/>
    </source>
</evidence>
<dbReference type="PANTHER" id="PTHR11547">
    <property type="entry name" value="ARGININE OR CREATINE KINASE"/>
    <property type="match status" value="1"/>
</dbReference>
<evidence type="ECO:0000256" key="4">
    <source>
        <dbReference type="ARBA" id="ARBA00022777"/>
    </source>
</evidence>
<gene>
    <name evidence="11 12" type="primary">LOC100207889</name>
</gene>
<dbReference type="InterPro" id="IPR014746">
    <property type="entry name" value="Gln_synth/guanido_kin_cat_dom"/>
</dbReference>
<feature type="binding site" evidence="7">
    <location>
        <position position="216"/>
    </location>
    <ligand>
        <name>ATP</name>
        <dbReference type="ChEBI" id="CHEBI:30616"/>
    </ligand>
</feature>
<dbReference type="Gene3D" id="3.30.590.10">
    <property type="entry name" value="Glutamine synthetase/guanido kinase, catalytic domain"/>
    <property type="match status" value="1"/>
</dbReference>
<keyword evidence="10" id="KW-1185">Reference proteome</keyword>
<feature type="binding site" evidence="7">
    <location>
        <begin position="272"/>
        <end position="276"/>
    </location>
    <ligand>
        <name>ATP</name>
        <dbReference type="ChEBI" id="CHEBI:30616"/>
    </ligand>
</feature>
<comment type="similarity">
    <text evidence="1 6">Belongs to the ATP:guanido phosphotransferase family.</text>
</comment>
<sequence length="362" mass="41616">MARYLTKKIYSDLYNRRTPLGFTIDKVLQAALDNPNKGGCGIVAGDEYCYEVFAPVFDPVIAERHEGFKRKRDMATVLDQESPSQVSIERPIQHLYERPFDSKLVKSSYFLISRCLSGFRFSPSCSRAERNHIELQLKTALLALTGDYKGTYIHLAEMTTEIKSSLPDILQTASNTAFGRTLSSRGEFHDWPFGRGVFYNSELTLMAWVNFEDHLRIMYRSEDPNIKESYKKFQSAIRELEEKLLEVNITFAFHPEYGYLLSCPSAIGTTLIAVASVKLPRTIRHDRFRDIARNLRIHIRAKDRDALKKGWVDVYNKDRLGFTEEELLNQVADAVHKLCEIETNLENDGSFSDLLSYRSILQ</sequence>
<comment type="caution">
    <text evidence="7">Lacks conserved residue(s) required for the propagation of feature annotation.</text>
</comment>
<evidence type="ECO:0000256" key="5">
    <source>
        <dbReference type="ARBA" id="ARBA00022840"/>
    </source>
</evidence>
<evidence type="ECO:0000256" key="3">
    <source>
        <dbReference type="ARBA" id="ARBA00022741"/>
    </source>
</evidence>
<evidence type="ECO:0000259" key="9">
    <source>
        <dbReference type="PROSITE" id="PS51510"/>
    </source>
</evidence>
<evidence type="ECO:0000313" key="10">
    <source>
        <dbReference type="Proteomes" id="UP001652625"/>
    </source>
</evidence>
<keyword evidence="4 7" id="KW-0418">Kinase</keyword>
<name>A0ABM4C7G6_HYDVU</name>
<feature type="domain" description="Phosphagen kinase N-terminal" evidence="8">
    <location>
        <begin position="1"/>
        <end position="66"/>
    </location>
</feature>
<keyword evidence="3 7" id="KW-0547">Nucleotide-binding</keyword>
<dbReference type="PROSITE" id="PS51509">
    <property type="entry name" value="PHOSPHAGEN_KINASE_N"/>
    <property type="match status" value="1"/>
</dbReference>
<keyword evidence="2 7" id="KW-0808">Transferase</keyword>
<dbReference type="RefSeq" id="XP_065657548.1">
    <property type="nucleotide sequence ID" value="XM_065801476.1"/>
</dbReference>
<keyword evidence="5 7" id="KW-0067">ATP-binding</keyword>
<evidence type="ECO:0000313" key="11">
    <source>
        <dbReference type="RefSeq" id="XP_065657548.1"/>
    </source>
</evidence>
<feature type="binding site" evidence="7">
    <location>
        <begin position="107"/>
        <end position="111"/>
    </location>
    <ligand>
        <name>ATP</name>
        <dbReference type="ChEBI" id="CHEBI:30616"/>
    </ligand>
</feature>
<evidence type="ECO:0000313" key="12">
    <source>
        <dbReference type="RefSeq" id="XP_065657549.1"/>
    </source>
</evidence>
<proteinExistence type="inferred from homology"/>
<evidence type="ECO:0000256" key="1">
    <source>
        <dbReference type="ARBA" id="ARBA00006798"/>
    </source>
</evidence>
<dbReference type="PANTHER" id="PTHR11547:SF38">
    <property type="entry name" value="ARGININE KINASE 1-RELATED"/>
    <property type="match status" value="1"/>
</dbReference>
<dbReference type="InterPro" id="IPR022414">
    <property type="entry name" value="ATP-guanido_PTrfase_cat"/>
</dbReference>
<dbReference type="SUPFAM" id="SSF55931">
    <property type="entry name" value="Glutamine synthetase/guanido kinase"/>
    <property type="match status" value="1"/>
</dbReference>
<organism evidence="10 12">
    <name type="scientific">Hydra vulgaris</name>
    <name type="common">Hydra</name>
    <name type="synonym">Hydra attenuata</name>
    <dbReference type="NCBI Taxonomy" id="6087"/>
    <lineage>
        <taxon>Eukaryota</taxon>
        <taxon>Metazoa</taxon>
        <taxon>Cnidaria</taxon>
        <taxon>Hydrozoa</taxon>
        <taxon>Hydroidolina</taxon>
        <taxon>Anthoathecata</taxon>
        <taxon>Aplanulata</taxon>
        <taxon>Hydridae</taxon>
        <taxon>Hydra</taxon>
    </lineage>
</organism>
<dbReference type="Pfam" id="PF02807">
    <property type="entry name" value="ATP-gua_PtransN"/>
    <property type="match status" value="1"/>
</dbReference>
<dbReference type="SUPFAM" id="SSF48034">
    <property type="entry name" value="Guanido kinase N-terminal domain"/>
    <property type="match status" value="1"/>
</dbReference>
<dbReference type="CDD" id="cd07931">
    <property type="entry name" value="eukaryotic_phosphagen_kinases"/>
    <property type="match status" value="1"/>
</dbReference>
<dbReference type="Pfam" id="PF00217">
    <property type="entry name" value="ATP-gua_Ptrans"/>
    <property type="match status" value="1"/>
</dbReference>
<accession>A0ABM4C7G6</accession>
<dbReference type="PROSITE" id="PS51510">
    <property type="entry name" value="PHOSPHAGEN_KINASE_C"/>
    <property type="match status" value="1"/>
</dbReference>
<dbReference type="InterPro" id="IPR036802">
    <property type="entry name" value="ATP-guanido_PTrfase_N_sf"/>
</dbReference>
<dbReference type="Proteomes" id="UP001652625">
    <property type="component" value="Chromosome 07"/>
</dbReference>
<dbReference type="GeneID" id="100207889"/>